<dbReference type="InterPro" id="IPR024096">
    <property type="entry name" value="NO_sig/Golgi_transp_ligand-bd"/>
</dbReference>
<evidence type="ECO:0000256" key="6">
    <source>
        <dbReference type="ARBA" id="ARBA00023034"/>
    </source>
</evidence>
<sequence>MLLFVKSNLWKTLFGKEADRLEHANDDERTSRVNYGGLQPCKVTAHWHKRTVFMIKFEDLVITSWIWKFCLVIEKMPDILVQRKDLLVVSIDIALVLLPWLQWFYQLTLRVIDGKNQDTRSKCDHLNSMQDSLRFHELDIRMHYTCAVCIKIRTCALFCNLKRARHPSCFSSARCIYSSNKK</sequence>
<dbReference type="PANTHER" id="PTHR20902:SF0">
    <property type="entry name" value="TRAFFICKING PROTEIN PARTICLE COMPLEX SUBUNIT 5"/>
    <property type="match status" value="1"/>
</dbReference>
<accession>T1ITK9</accession>
<dbReference type="EMBL" id="JH431488">
    <property type="status" value="NOT_ANNOTATED_CDS"/>
    <property type="molecule type" value="Genomic_DNA"/>
</dbReference>
<proteinExistence type="predicted"/>
<keyword evidence="5" id="KW-0931">ER-Golgi transport</keyword>
<dbReference type="Proteomes" id="UP000014500">
    <property type="component" value="Unassembled WGS sequence"/>
</dbReference>
<keyword evidence="3" id="KW-0813">Transport</keyword>
<reference evidence="8" key="1">
    <citation type="submission" date="2011-05" db="EMBL/GenBank/DDBJ databases">
        <authorList>
            <person name="Richards S.R."/>
            <person name="Qu J."/>
            <person name="Jiang H."/>
            <person name="Jhangiani S.N."/>
            <person name="Agravi P."/>
            <person name="Goodspeed R."/>
            <person name="Gross S."/>
            <person name="Mandapat C."/>
            <person name="Jackson L."/>
            <person name="Mathew T."/>
            <person name="Pu L."/>
            <person name="Thornton R."/>
            <person name="Saada N."/>
            <person name="Wilczek-Boney K.B."/>
            <person name="Lee S."/>
            <person name="Kovar C."/>
            <person name="Wu Y."/>
            <person name="Scherer S.E."/>
            <person name="Worley K.C."/>
            <person name="Muzny D.M."/>
            <person name="Gibbs R."/>
        </authorList>
    </citation>
    <scope>NUCLEOTIDE SEQUENCE</scope>
    <source>
        <strain evidence="8">Brora</strain>
    </source>
</reference>
<dbReference type="GO" id="GO:0006888">
    <property type="term" value="P:endoplasmic reticulum to Golgi vesicle-mediated transport"/>
    <property type="evidence" value="ECO:0007669"/>
    <property type="project" value="TreeGrafter"/>
</dbReference>
<reference evidence="7" key="2">
    <citation type="submission" date="2015-02" db="UniProtKB">
        <authorList>
            <consortium name="EnsemblMetazoa"/>
        </authorList>
    </citation>
    <scope>IDENTIFICATION</scope>
</reference>
<evidence type="ECO:0000256" key="4">
    <source>
        <dbReference type="ARBA" id="ARBA00022824"/>
    </source>
</evidence>
<evidence type="ECO:0000256" key="5">
    <source>
        <dbReference type="ARBA" id="ARBA00022892"/>
    </source>
</evidence>
<name>T1ITK9_STRMM</name>
<dbReference type="AlphaFoldDB" id="T1ITK9"/>
<dbReference type="STRING" id="126957.T1ITK9"/>
<evidence type="ECO:0000256" key="3">
    <source>
        <dbReference type="ARBA" id="ARBA00022448"/>
    </source>
</evidence>
<dbReference type="GO" id="GO:1990072">
    <property type="term" value="C:TRAPPIII protein complex"/>
    <property type="evidence" value="ECO:0007669"/>
    <property type="project" value="TreeGrafter"/>
</dbReference>
<keyword evidence="4" id="KW-0256">Endoplasmic reticulum</keyword>
<dbReference type="InterPro" id="IPR016696">
    <property type="entry name" value="TRAPP-I_su5"/>
</dbReference>
<dbReference type="GO" id="GO:0005783">
    <property type="term" value="C:endoplasmic reticulum"/>
    <property type="evidence" value="ECO:0007669"/>
    <property type="project" value="UniProtKB-SubCell"/>
</dbReference>
<dbReference type="HOGENOM" id="CLU_1483823_0_0_1"/>
<dbReference type="EnsemblMetazoa" id="SMAR004459-RA">
    <property type="protein sequence ID" value="SMAR004459-PA"/>
    <property type="gene ID" value="SMAR004459"/>
</dbReference>
<evidence type="ECO:0000313" key="7">
    <source>
        <dbReference type="EnsemblMetazoa" id="SMAR004459-PA"/>
    </source>
</evidence>
<evidence type="ECO:0000256" key="2">
    <source>
        <dbReference type="ARBA" id="ARBA00004555"/>
    </source>
</evidence>
<dbReference type="GO" id="GO:1990071">
    <property type="term" value="C:TRAPPII protein complex"/>
    <property type="evidence" value="ECO:0007669"/>
    <property type="project" value="TreeGrafter"/>
</dbReference>
<dbReference type="GO" id="GO:1990070">
    <property type="term" value="C:TRAPPI protein complex"/>
    <property type="evidence" value="ECO:0007669"/>
    <property type="project" value="TreeGrafter"/>
</dbReference>
<dbReference type="eggNOG" id="KOG3315">
    <property type="taxonomic scope" value="Eukaryota"/>
</dbReference>
<protein>
    <submittedName>
        <fullName evidence="7">Uncharacterized protein</fullName>
    </submittedName>
</protein>
<dbReference type="PANTHER" id="PTHR20902">
    <property type="entry name" value="41-2 PROTEIN ANTIGEN-RELATED"/>
    <property type="match status" value="1"/>
</dbReference>
<comment type="subcellular location">
    <subcellularLocation>
        <location evidence="1">Endoplasmic reticulum</location>
    </subcellularLocation>
    <subcellularLocation>
        <location evidence="2">Golgi apparatus</location>
    </subcellularLocation>
</comment>
<evidence type="ECO:0000256" key="1">
    <source>
        <dbReference type="ARBA" id="ARBA00004240"/>
    </source>
</evidence>
<dbReference type="SUPFAM" id="SSF111126">
    <property type="entry name" value="Ligand-binding domain in the NO signalling and Golgi transport"/>
    <property type="match status" value="1"/>
</dbReference>
<keyword evidence="6" id="KW-0333">Golgi apparatus</keyword>
<evidence type="ECO:0000313" key="8">
    <source>
        <dbReference type="Proteomes" id="UP000014500"/>
    </source>
</evidence>
<keyword evidence="8" id="KW-1185">Reference proteome</keyword>
<organism evidence="7 8">
    <name type="scientific">Strigamia maritima</name>
    <name type="common">European centipede</name>
    <name type="synonym">Geophilus maritimus</name>
    <dbReference type="NCBI Taxonomy" id="126957"/>
    <lineage>
        <taxon>Eukaryota</taxon>
        <taxon>Metazoa</taxon>
        <taxon>Ecdysozoa</taxon>
        <taxon>Arthropoda</taxon>
        <taxon>Myriapoda</taxon>
        <taxon>Chilopoda</taxon>
        <taxon>Pleurostigmophora</taxon>
        <taxon>Geophilomorpha</taxon>
        <taxon>Linotaeniidae</taxon>
        <taxon>Strigamia</taxon>
    </lineage>
</organism>